<dbReference type="PANTHER" id="PTHR42711">
    <property type="entry name" value="ABC TRANSPORTER ATP-BINDING PROTEIN"/>
    <property type="match status" value="1"/>
</dbReference>
<dbReference type="AlphaFoldDB" id="A0A369TD24"/>
<evidence type="ECO:0000256" key="2">
    <source>
        <dbReference type="ARBA" id="ARBA00022448"/>
    </source>
</evidence>
<dbReference type="CDD" id="cd03230">
    <property type="entry name" value="ABC_DR_subfamily_A"/>
    <property type="match status" value="1"/>
</dbReference>
<name>A0A369TD24_9PROT</name>
<comment type="caution">
    <text evidence="7">The sequence shown here is derived from an EMBL/GenBank/DDBJ whole genome shotgun (WGS) entry which is preliminary data.</text>
</comment>
<evidence type="ECO:0000256" key="1">
    <source>
        <dbReference type="ARBA" id="ARBA00005417"/>
    </source>
</evidence>
<keyword evidence="8" id="KW-1185">Reference proteome</keyword>
<gene>
    <name evidence="7" type="ORF">DRB17_05330</name>
</gene>
<dbReference type="InterPro" id="IPR003439">
    <property type="entry name" value="ABC_transporter-like_ATP-bd"/>
</dbReference>
<keyword evidence="5 7" id="KW-0067">ATP-binding</keyword>
<dbReference type="InterPro" id="IPR050763">
    <property type="entry name" value="ABC_transporter_ATP-binding"/>
</dbReference>
<accession>A0A369TD24</accession>
<organism evidence="7 8">
    <name type="scientific">Ferruginivarius sediminum</name>
    <dbReference type="NCBI Taxonomy" id="2661937"/>
    <lineage>
        <taxon>Bacteria</taxon>
        <taxon>Pseudomonadati</taxon>
        <taxon>Pseudomonadota</taxon>
        <taxon>Alphaproteobacteria</taxon>
        <taxon>Rhodospirillales</taxon>
        <taxon>Rhodospirillaceae</taxon>
        <taxon>Ferruginivarius</taxon>
    </lineage>
</organism>
<dbReference type="InterPro" id="IPR003593">
    <property type="entry name" value="AAA+_ATPase"/>
</dbReference>
<dbReference type="InterPro" id="IPR017871">
    <property type="entry name" value="ABC_transporter-like_CS"/>
</dbReference>
<protein>
    <submittedName>
        <fullName evidence="7">ABC transporter ATP-binding protein</fullName>
    </submittedName>
</protein>
<evidence type="ECO:0000256" key="4">
    <source>
        <dbReference type="ARBA" id="ARBA00022741"/>
    </source>
</evidence>
<proteinExistence type="inferred from homology"/>
<comment type="similarity">
    <text evidence="1">Belongs to the ABC transporter superfamily.</text>
</comment>
<reference evidence="7 8" key="1">
    <citation type="submission" date="2018-07" db="EMBL/GenBank/DDBJ databases">
        <title>Venubactetium sediminum gen. nov., sp. nov., isolated from a marine solar saltern.</title>
        <authorList>
            <person name="Wang S."/>
        </authorList>
    </citation>
    <scope>NUCLEOTIDE SEQUENCE [LARGE SCALE GENOMIC DNA]</scope>
    <source>
        <strain evidence="7 8">WD2A32</strain>
    </source>
</reference>
<dbReference type="InterPro" id="IPR027417">
    <property type="entry name" value="P-loop_NTPase"/>
</dbReference>
<dbReference type="PANTHER" id="PTHR42711:SF5">
    <property type="entry name" value="ABC TRANSPORTER ATP-BINDING PROTEIN NATA"/>
    <property type="match status" value="1"/>
</dbReference>
<evidence type="ECO:0000313" key="8">
    <source>
        <dbReference type="Proteomes" id="UP000253941"/>
    </source>
</evidence>
<dbReference type="EMBL" id="QPMH01000003">
    <property type="protein sequence ID" value="RDD63188.1"/>
    <property type="molecule type" value="Genomic_DNA"/>
</dbReference>
<sequence length="252" mass="27362">MSEAVVQVADLTKQFDGVQAVDGISFDVSAGETVALLGANGAGKTSTLAMLLGLLLPTAGTIRVLGIDVVRERERALARVNFSSPYVELPRRLTVMQNLHVFAKLYGVARPRERARAIAADLDLEALLRRRVGSLSSGQKTRVALAKALINAPDVLFLDEPTASLDPDTGDWVRGYLEAYQHRTGCAILLASHNMGEVERLCHRVLMMRKGRIVDEGTPQALITRYGRATMEEVFLDVARGRGHDGTTEAAQ</sequence>
<evidence type="ECO:0000256" key="3">
    <source>
        <dbReference type="ARBA" id="ARBA00022458"/>
    </source>
</evidence>
<keyword evidence="2" id="KW-0813">Transport</keyword>
<dbReference type="PROSITE" id="PS50893">
    <property type="entry name" value="ABC_TRANSPORTER_2"/>
    <property type="match status" value="1"/>
</dbReference>
<dbReference type="GO" id="GO:0005524">
    <property type="term" value="F:ATP binding"/>
    <property type="evidence" value="ECO:0007669"/>
    <property type="project" value="UniProtKB-KW"/>
</dbReference>
<evidence type="ECO:0000313" key="7">
    <source>
        <dbReference type="EMBL" id="RDD63188.1"/>
    </source>
</evidence>
<feature type="domain" description="ABC transporter" evidence="6">
    <location>
        <begin position="6"/>
        <end position="235"/>
    </location>
</feature>
<dbReference type="SMART" id="SM00382">
    <property type="entry name" value="AAA"/>
    <property type="match status" value="1"/>
</dbReference>
<dbReference type="PROSITE" id="PS00211">
    <property type="entry name" value="ABC_TRANSPORTER_1"/>
    <property type="match status" value="1"/>
</dbReference>
<evidence type="ECO:0000259" key="6">
    <source>
        <dbReference type="PROSITE" id="PS50893"/>
    </source>
</evidence>
<evidence type="ECO:0000256" key="5">
    <source>
        <dbReference type="ARBA" id="ARBA00022840"/>
    </source>
</evidence>
<dbReference type="SUPFAM" id="SSF52540">
    <property type="entry name" value="P-loop containing nucleoside triphosphate hydrolases"/>
    <property type="match status" value="1"/>
</dbReference>
<dbReference type="Pfam" id="PF00005">
    <property type="entry name" value="ABC_tran"/>
    <property type="match status" value="1"/>
</dbReference>
<keyword evidence="4" id="KW-0547">Nucleotide-binding</keyword>
<keyword evidence="3" id="KW-0536">Nodulation</keyword>
<dbReference type="Gene3D" id="3.40.50.300">
    <property type="entry name" value="P-loop containing nucleotide triphosphate hydrolases"/>
    <property type="match status" value="1"/>
</dbReference>
<dbReference type="RefSeq" id="WP_114581139.1">
    <property type="nucleotide sequence ID" value="NZ_QPMH01000003.1"/>
</dbReference>
<dbReference type="GO" id="GO:0016887">
    <property type="term" value="F:ATP hydrolysis activity"/>
    <property type="evidence" value="ECO:0007669"/>
    <property type="project" value="InterPro"/>
</dbReference>
<dbReference type="Proteomes" id="UP000253941">
    <property type="component" value="Unassembled WGS sequence"/>
</dbReference>